<dbReference type="Proteomes" id="UP001595191">
    <property type="component" value="Unassembled WGS sequence"/>
</dbReference>
<reference evidence="1" key="1">
    <citation type="submission" date="2024-09" db="EMBL/GenBank/DDBJ databases">
        <authorList>
            <person name="Liu J."/>
        </authorList>
    </citation>
    <scope>NUCLEOTIDE SEQUENCE</scope>
    <source>
        <strain evidence="1">NBU2967</strain>
    </source>
</reference>
<proteinExistence type="predicted"/>
<name>A0ACC7LKX0_9FLAO</name>
<evidence type="ECO:0000313" key="1">
    <source>
        <dbReference type="EMBL" id="MFH6604386.1"/>
    </source>
</evidence>
<comment type="caution">
    <text evidence="1">The sequence shown here is derived from an EMBL/GenBank/DDBJ whole genome shotgun (WGS) entry which is preliminary data.</text>
</comment>
<organism evidence="1 2">
    <name type="scientific">Meishania litoralis</name>
    <dbReference type="NCBI Taxonomy" id="3434685"/>
    <lineage>
        <taxon>Bacteria</taxon>
        <taxon>Pseudomonadati</taxon>
        <taxon>Bacteroidota</taxon>
        <taxon>Flavobacteriia</taxon>
        <taxon>Flavobacteriales</taxon>
        <taxon>Flavobacteriaceae</taxon>
        <taxon>Meishania</taxon>
    </lineage>
</organism>
<gene>
    <name evidence="1" type="ORF">ACEZ3G_12915</name>
</gene>
<accession>A0ACC7LKX0</accession>
<protein>
    <submittedName>
        <fullName evidence="1">Formylglycine-generating enzyme family protein</fullName>
    </submittedName>
</protein>
<keyword evidence="2" id="KW-1185">Reference proteome</keyword>
<evidence type="ECO:0000313" key="2">
    <source>
        <dbReference type="Proteomes" id="UP001595191"/>
    </source>
</evidence>
<sequence length="384" mass="43835">MKYHFFQSKYWVIVWSIALFFFACRDPKQNAKENVKEGELKEPQEENAHTTVIKTIPGGVDTPAGMVWIPGAMFDQGAVAQDQMAMGHEKPSFQVAVDGFFMDETEVTNAKFEKFVKETGYLTVAEREIDWEEMKKQLPEGTPKPHDSILQPGSLTFKKSKSSVPNLYDFSQWWQWTIGASWKHPAGPNSSIKGKENHPVVHIAYEDALAYCEWAGRRLPTEAEWELAARGNRKDKIFFWGDDQDLLGNQANTWEGEFPVMNTQQDGFERRAPVKSYPPNDFGLYDMAGNVWEWTGDWYNTNYYNEVSSKKQLLKNPKGAAKPFNERDRYAKEKVMKGGSFLCSESYCASYRVSARMATSLDSSLEHLGFRTVASVDMVKAEKN</sequence>
<dbReference type="EMBL" id="JBHFPV010000002">
    <property type="protein sequence ID" value="MFH6604386.1"/>
    <property type="molecule type" value="Genomic_DNA"/>
</dbReference>